<dbReference type="Proteomes" id="UP000221165">
    <property type="component" value="Unassembled WGS sequence"/>
</dbReference>
<feature type="non-terminal residue" evidence="1">
    <location>
        <position position="1"/>
    </location>
</feature>
<accession>A0A2C6KL78</accession>
<evidence type="ECO:0000313" key="2">
    <source>
        <dbReference type="Proteomes" id="UP000221165"/>
    </source>
</evidence>
<evidence type="ECO:0000313" key="1">
    <source>
        <dbReference type="EMBL" id="PHJ21250.1"/>
    </source>
</evidence>
<organism evidence="1 2">
    <name type="scientific">Cystoisospora suis</name>
    <dbReference type="NCBI Taxonomy" id="483139"/>
    <lineage>
        <taxon>Eukaryota</taxon>
        <taxon>Sar</taxon>
        <taxon>Alveolata</taxon>
        <taxon>Apicomplexa</taxon>
        <taxon>Conoidasida</taxon>
        <taxon>Coccidia</taxon>
        <taxon>Eucoccidiorida</taxon>
        <taxon>Eimeriorina</taxon>
        <taxon>Sarcocystidae</taxon>
        <taxon>Cystoisospora</taxon>
    </lineage>
</organism>
<comment type="caution">
    <text evidence="1">The sequence shown here is derived from an EMBL/GenBank/DDBJ whole genome shotgun (WGS) entry which is preliminary data.</text>
</comment>
<keyword evidence="2" id="KW-1185">Reference proteome</keyword>
<dbReference type="GeneID" id="94428299"/>
<dbReference type="EMBL" id="MIGC01002347">
    <property type="protein sequence ID" value="PHJ21250.1"/>
    <property type="molecule type" value="Genomic_DNA"/>
</dbReference>
<gene>
    <name evidence="1" type="ORF">CSUI_004907</name>
</gene>
<protein>
    <submittedName>
        <fullName evidence="1">Uncharacterized protein</fullName>
    </submittedName>
</protein>
<proteinExistence type="predicted"/>
<dbReference type="RefSeq" id="XP_067922934.1">
    <property type="nucleotide sequence ID" value="XM_068065088.1"/>
</dbReference>
<name>A0A2C6KL78_9APIC</name>
<dbReference type="AlphaFoldDB" id="A0A2C6KL78"/>
<reference evidence="1 2" key="1">
    <citation type="journal article" date="2017" name="Int. J. Parasitol.">
        <title>The genome of the protozoan parasite Cystoisospora suis and a reverse vaccinology approach to identify vaccine candidates.</title>
        <authorList>
            <person name="Palmieri N."/>
            <person name="Shrestha A."/>
            <person name="Ruttkowski B."/>
            <person name="Beck T."/>
            <person name="Vogl C."/>
            <person name="Tomley F."/>
            <person name="Blake D.P."/>
            <person name="Joachim A."/>
        </authorList>
    </citation>
    <scope>NUCLEOTIDE SEQUENCE [LARGE SCALE GENOMIC DNA]</scope>
    <source>
        <strain evidence="1 2">Wien I</strain>
    </source>
</reference>
<dbReference type="VEuPathDB" id="ToxoDB:CSUI_004907"/>
<sequence>KDNRPLLQGARIRHVMIVILPESRGPKNFCKSL</sequence>